<dbReference type="AlphaFoldDB" id="A0A219AR53"/>
<gene>
    <name evidence="1" type="ORF">VFPPC_18049</name>
</gene>
<proteinExistence type="predicted"/>
<dbReference type="GeneID" id="28851463"/>
<dbReference type="EMBL" id="LSBJ02000006">
    <property type="protein sequence ID" value="OWT42794.1"/>
    <property type="molecule type" value="Genomic_DNA"/>
</dbReference>
<reference evidence="1 2" key="1">
    <citation type="journal article" date="2016" name="PLoS Pathog.">
        <title>Biosynthesis of antibiotic leucinostatins in bio-control fungus Purpureocillium lilacinum and their inhibition on phytophthora revealed by genome mining.</title>
        <authorList>
            <person name="Wang G."/>
            <person name="Liu Z."/>
            <person name="Lin R."/>
            <person name="Li E."/>
            <person name="Mao Z."/>
            <person name="Ling J."/>
            <person name="Yang Y."/>
            <person name="Yin W.B."/>
            <person name="Xie B."/>
        </authorList>
    </citation>
    <scope>NUCLEOTIDE SEQUENCE [LARGE SCALE GENOMIC DNA]</scope>
    <source>
        <strain evidence="1">170</strain>
    </source>
</reference>
<comment type="caution">
    <text evidence="1">The sequence shown here is derived from an EMBL/GenBank/DDBJ whole genome shotgun (WGS) entry which is preliminary data.</text>
</comment>
<accession>A0A219AR53</accession>
<name>A0A219AR53_METCM</name>
<protein>
    <submittedName>
        <fullName evidence="1">Uncharacterized protein</fullName>
    </submittedName>
</protein>
<dbReference type="KEGG" id="pchm:VFPPC_18049"/>
<keyword evidence="2" id="KW-1185">Reference proteome</keyword>
<organism evidence="1 2">
    <name type="scientific">Pochonia chlamydosporia 170</name>
    <dbReference type="NCBI Taxonomy" id="1380566"/>
    <lineage>
        <taxon>Eukaryota</taxon>
        <taxon>Fungi</taxon>
        <taxon>Dikarya</taxon>
        <taxon>Ascomycota</taxon>
        <taxon>Pezizomycotina</taxon>
        <taxon>Sordariomycetes</taxon>
        <taxon>Hypocreomycetidae</taxon>
        <taxon>Hypocreales</taxon>
        <taxon>Clavicipitaceae</taxon>
        <taxon>Pochonia</taxon>
    </lineage>
</organism>
<evidence type="ECO:0000313" key="1">
    <source>
        <dbReference type="EMBL" id="OWT42794.1"/>
    </source>
</evidence>
<dbReference type="Proteomes" id="UP000078397">
    <property type="component" value="Unassembled WGS sequence"/>
</dbReference>
<evidence type="ECO:0000313" key="2">
    <source>
        <dbReference type="Proteomes" id="UP000078397"/>
    </source>
</evidence>
<sequence>MTTMQAMFQKEAENTHRNKREILPFLARFQDTGCTRRATTRGFSYLEQWRHCDSDWSSCLNSRPQQHARVAKNEGTSVSPAAYGFIHLPSSPRADLFMKSTLRERIR</sequence>
<dbReference type="RefSeq" id="XP_022285269.1">
    <property type="nucleotide sequence ID" value="XM_022429709.1"/>
</dbReference>